<dbReference type="EMBL" id="LR796727">
    <property type="protein sequence ID" value="CAB4162528.1"/>
    <property type="molecule type" value="Genomic_DNA"/>
</dbReference>
<sequence length="123" mass="13303">MSFLEAKLAMRRAVHSTFAASATYSDTQTASAIPLTVRWHSADAKAYGDIESVGYAEVLARVDRLVFSRDELTSAGIRLRRLGRVVFPDYGDAVFVLDTEDPPDGPITVAWTVSRPPQSGGSA</sequence>
<reference evidence="1" key="1">
    <citation type="submission" date="2020-04" db="EMBL/GenBank/DDBJ databases">
        <authorList>
            <person name="Chiriac C."/>
            <person name="Salcher M."/>
            <person name="Ghai R."/>
            <person name="Kavagutti S V."/>
        </authorList>
    </citation>
    <scope>NUCLEOTIDE SEQUENCE</scope>
</reference>
<protein>
    <submittedName>
        <fullName evidence="1">Uncharacterized protein</fullName>
    </submittedName>
</protein>
<name>A0A6J5NZJ9_9CAUD</name>
<proteinExistence type="predicted"/>
<organism evidence="1">
    <name type="scientific">uncultured Caudovirales phage</name>
    <dbReference type="NCBI Taxonomy" id="2100421"/>
    <lineage>
        <taxon>Viruses</taxon>
        <taxon>Duplodnaviria</taxon>
        <taxon>Heunggongvirae</taxon>
        <taxon>Uroviricota</taxon>
        <taxon>Caudoviricetes</taxon>
        <taxon>Peduoviridae</taxon>
        <taxon>Maltschvirus</taxon>
        <taxon>Maltschvirus maltsch</taxon>
    </lineage>
</organism>
<accession>A0A6J5NZJ9</accession>
<gene>
    <name evidence="1" type="ORF">UFOVP786_65</name>
</gene>
<evidence type="ECO:0000313" key="1">
    <source>
        <dbReference type="EMBL" id="CAB4162528.1"/>
    </source>
</evidence>